<proteinExistence type="inferred from homology"/>
<evidence type="ECO:0000256" key="1">
    <source>
        <dbReference type="ARBA" id="ARBA00009943"/>
    </source>
</evidence>
<dbReference type="EMBL" id="JAAWWL010000002">
    <property type="protein sequence ID" value="NKI32044.1"/>
    <property type="molecule type" value="Genomic_DNA"/>
</dbReference>
<dbReference type="RefSeq" id="WP_168552269.1">
    <property type="nucleotide sequence ID" value="NZ_JAAWWL010000002.1"/>
</dbReference>
<dbReference type="PANTHER" id="PTHR36174:SF1">
    <property type="entry name" value="LIPID II:GLYCINE GLYCYLTRANSFERASE"/>
    <property type="match status" value="1"/>
</dbReference>
<dbReference type="InterPro" id="IPR050644">
    <property type="entry name" value="PG_Glycine_Bridge_Synth"/>
</dbReference>
<organism evidence="8 9">
    <name type="scientific">Croceivirga thetidis</name>
    <dbReference type="NCBI Taxonomy" id="2721623"/>
    <lineage>
        <taxon>Bacteria</taxon>
        <taxon>Pseudomonadati</taxon>
        <taxon>Bacteroidota</taxon>
        <taxon>Flavobacteriia</taxon>
        <taxon>Flavobacteriales</taxon>
        <taxon>Flavobacteriaceae</taxon>
        <taxon>Croceivirga</taxon>
    </lineage>
</organism>
<dbReference type="Gene3D" id="3.40.630.30">
    <property type="match status" value="2"/>
</dbReference>
<comment type="caution">
    <text evidence="8">The sequence shown here is derived from an EMBL/GenBank/DDBJ whole genome shotgun (WGS) entry which is preliminary data.</text>
</comment>
<feature type="domain" description="BioF2-like acetyltransferase" evidence="7">
    <location>
        <begin position="162"/>
        <end position="292"/>
    </location>
</feature>
<dbReference type="PROSITE" id="PS51191">
    <property type="entry name" value="FEMABX"/>
    <property type="match status" value="1"/>
</dbReference>
<evidence type="ECO:0000313" key="8">
    <source>
        <dbReference type="EMBL" id="NKI32044.1"/>
    </source>
</evidence>
<evidence type="ECO:0000256" key="3">
    <source>
        <dbReference type="ARBA" id="ARBA00022960"/>
    </source>
</evidence>
<sequence>MNTNHKHIFTFKLTENQRSQWMTMFDEYNNAKFTQHPDWPLLSQPNRKVNYFMLYANDGKLLAVSTIVENRIVANILWGPLCDSSELFVDSVEIIRKYYKRKNRFAVLRVTHPSVISSVTESLEYALYKRARFKQYINDKNLFSIAVNLEKSKDEILTSFKNSNKRGVKKGIKEGFEVREINDTSEVKKFASIFDEMIDARGIENQFLDTANSFCEILNSFQEKKYGKILAIYNKDNIMMGGIVILFKDDFAYYDIGASSPEFRKKPIMHSLFYKAMLLCKERGHKWFDLGGYSLISKDGDQVTNINKFKEGFAGVPQIYPKRMYFILNPWINGLYSLVMKIKG</sequence>
<protein>
    <submittedName>
        <fullName evidence="8">Peptidoglycan bridge formation glycyltransferase FemA/FemB family protein</fullName>
    </submittedName>
</protein>
<dbReference type="InterPro" id="IPR003447">
    <property type="entry name" value="FEMABX"/>
</dbReference>
<keyword evidence="2" id="KW-0808">Transferase</keyword>
<gene>
    <name evidence="8" type="ORF">HCU67_08835</name>
</gene>
<dbReference type="InterPro" id="IPR038740">
    <property type="entry name" value="BioF2-like_GNAT_dom"/>
</dbReference>
<evidence type="ECO:0000256" key="4">
    <source>
        <dbReference type="ARBA" id="ARBA00022984"/>
    </source>
</evidence>
<keyword evidence="4" id="KW-0573">Peptidoglycan synthesis</keyword>
<reference evidence="8 9" key="1">
    <citation type="submission" date="2020-04" db="EMBL/GenBank/DDBJ databases">
        <authorList>
            <person name="Yoon J."/>
        </authorList>
    </citation>
    <scope>NUCLEOTIDE SEQUENCE [LARGE SCALE GENOMIC DNA]</scope>
    <source>
        <strain evidence="8 9">DJ-13</strain>
    </source>
</reference>
<keyword evidence="5" id="KW-0012">Acyltransferase</keyword>
<evidence type="ECO:0000259" key="7">
    <source>
        <dbReference type="Pfam" id="PF13480"/>
    </source>
</evidence>
<keyword evidence="6" id="KW-0961">Cell wall biogenesis/degradation</keyword>
<evidence type="ECO:0000256" key="2">
    <source>
        <dbReference type="ARBA" id="ARBA00022679"/>
    </source>
</evidence>
<dbReference type="PANTHER" id="PTHR36174">
    <property type="entry name" value="LIPID II:GLYCINE GLYCYLTRANSFERASE"/>
    <property type="match status" value="1"/>
</dbReference>
<dbReference type="SUPFAM" id="SSF55729">
    <property type="entry name" value="Acyl-CoA N-acyltransferases (Nat)"/>
    <property type="match status" value="1"/>
</dbReference>
<dbReference type="Pfam" id="PF13480">
    <property type="entry name" value="Acetyltransf_6"/>
    <property type="match status" value="1"/>
</dbReference>
<evidence type="ECO:0000313" key="9">
    <source>
        <dbReference type="Proteomes" id="UP000718451"/>
    </source>
</evidence>
<name>A0ABX1GR31_9FLAO</name>
<evidence type="ECO:0000256" key="6">
    <source>
        <dbReference type="ARBA" id="ARBA00023316"/>
    </source>
</evidence>
<dbReference type="InterPro" id="IPR016181">
    <property type="entry name" value="Acyl_CoA_acyltransferase"/>
</dbReference>
<accession>A0ABX1GR31</accession>
<evidence type="ECO:0000256" key="5">
    <source>
        <dbReference type="ARBA" id="ARBA00023315"/>
    </source>
</evidence>
<keyword evidence="3" id="KW-0133">Cell shape</keyword>
<keyword evidence="9" id="KW-1185">Reference proteome</keyword>
<comment type="similarity">
    <text evidence="1">Belongs to the FemABX family.</text>
</comment>
<dbReference type="Proteomes" id="UP000718451">
    <property type="component" value="Unassembled WGS sequence"/>
</dbReference>